<evidence type="ECO:0000313" key="1">
    <source>
        <dbReference type="EMBL" id="TGE34710.1"/>
    </source>
</evidence>
<name>A0A4Z0QWD6_9FIRM</name>
<comment type="caution">
    <text evidence="1">The sequence shown here is derived from an EMBL/GenBank/DDBJ whole genome shotgun (WGS) entry which is preliminary data.</text>
</comment>
<dbReference type="RefSeq" id="WP_135553196.1">
    <property type="nucleotide sequence ID" value="NZ_SPQQ01000033.1"/>
</dbReference>
<dbReference type="OrthoDB" id="2974644at2"/>
<reference evidence="1 2" key="1">
    <citation type="submission" date="2019-03" db="EMBL/GenBank/DDBJ databases">
        <title>Draft Genome Sequence of Desulfosporosinus fructosivorans Strain 63.6F, Isolated from Marine Sediment in the Baltic Sea.</title>
        <authorList>
            <person name="Hausmann B."/>
            <person name="Vandieken V."/>
            <person name="Pjevac P."/>
            <person name="Schreck K."/>
            <person name="Herbold C.W."/>
            <person name="Loy A."/>
        </authorList>
    </citation>
    <scope>NUCLEOTIDE SEQUENCE [LARGE SCALE GENOMIC DNA]</scope>
    <source>
        <strain evidence="1 2">63.6F</strain>
    </source>
</reference>
<keyword evidence="2" id="KW-1185">Reference proteome</keyword>
<dbReference type="EMBL" id="SPQQ01000033">
    <property type="protein sequence ID" value="TGE34710.1"/>
    <property type="molecule type" value="Genomic_DNA"/>
</dbReference>
<dbReference type="AlphaFoldDB" id="A0A4Z0QWD6"/>
<accession>A0A4Z0QWD6</accession>
<organism evidence="1 2">
    <name type="scientific">Desulfosporosinus fructosivorans</name>
    <dbReference type="NCBI Taxonomy" id="2018669"/>
    <lineage>
        <taxon>Bacteria</taxon>
        <taxon>Bacillati</taxon>
        <taxon>Bacillota</taxon>
        <taxon>Clostridia</taxon>
        <taxon>Eubacteriales</taxon>
        <taxon>Desulfitobacteriaceae</taxon>
        <taxon>Desulfosporosinus</taxon>
    </lineage>
</organism>
<evidence type="ECO:0000313" key="2">
    <source>
        <dbReference type="Proteomes" id="UP000298460"/>
    </source>
</evidence>
<evidence type="ECO:0008006" key="3">
    <source>
        <dbReference type="Google" id="ProtNLM"/>
    </source>
</evidence>
<proteinExistence type="predicted"/>
<dbReference type="Proteomes" id="UP000298460">
    <property type="component" value="Unassembled WGS sequence"/>
</dbReference>
<protein>
    <recommendedName>
        <fullName evidence="3">SIR2-like domain-containing protein</fullName>
    </recommendedName>
</protein>
<gene>
    <name evidence="1" type="ORF">E4K67_29225</name>
</gene>
<sequence length="354" mass="41560">MKKAIIIGNGFSSQIIEYYKSNNLMAELKKRLPDELQQIENFFSKFRLHNKFENVEPVQVLYSHGIYEALDDGSLEGVQPWPTDLYIEPNIEMHIINVLKEYGFTQAESVCREYFYDAGLVYEIYKSNISGIESPLKIIDMARKIEIIPDSLYEKFSSEIDMILYNGGDFHLKYSDDEKRFDHTDKVNKKKLERYFQKFKTIYTTNYDLILDDVFHNKVKHLHGGFCCKSFNQVDYSSSNKSEYIIVLGVNGTQKLGLMQRNKSNQIETLFMSYLNKLASEDLNELHILGYSGENDQHINQAIRNNHLIKKIIYYCEPDKVSNASFHYLVSTRFVEQKKECNLESWNVIWEKIK</sequence>